<dbReference type="SUPFAM" id="SSF52833">
    <property type="entry name" value="Thioredoxin-like"/>
    <property type="match status" value="1"/>
</dbReference>
<dbReference type="InterPro" id="IPR036282">
    <property type="entry name" value="Glutathione-S-Trfase_C_sf"/>
</dbReference>
<dbReference type="STRING" id="41427.A0A182JB98"/>
<dbReference type="EC" id="2.5.1.18" evidence="3"/>
<reference evidence="7" key="1">
    <citation type="submission" date="2022-08" db="UniProtKB">
        <authorList>
            <consortium name="EnsemblMetazoa"/>
        </authorList>
    </citation>
    <scope>IDENTIFICATION</scope>
    <source>
        <strain evidence="7">EBRO</strain>
    </source>
</reference>
<comment type="catalytic activity">
    <reaction evidence="6">
        <text>RX + glutathione = an S-substituted glutathione + a halide anion + H(+)</text>
        <dbReference type="Rhea" id="RHEA:16437"/>
        <dbReference type="ChEBI" id="CHEBI:15378"/>
        <dbReference type="ChEBI" id="CHEBI:16042"/>
        <dbReference type="ChEBI" id="CHEBI:17792"/>
        <dbReference type="ChEBI" id="CHEBI:57925"/>
        <dbReference type="ChEBI" id="CHEBI:90779"/>
        <dbReference type="EC" id="2.5.1.18"/>
    </reaction>
</comment>
<dbReference type="PROSITE" id="PS50404">
    <property type="entry name" value="GST_NTER"/>
    <property type="match status" value="1"/>
</dbReference>
<accession>A0A182JB98</accession>
<dbReference type="Pfam" id="PF13410">
    <property type="entry name" value="GST_C_2"/>
    <property type="match status" value="1"/>
</dbReference>
<organism evidence="7">
    <name type="scientific">Anopheles atroparvus</name>
    <name type="common">European mosquito</name>
    <dbReference type="NCBI Taxonomy" id="41427"/>
    <lineage>
        <taxon>Eukaryota</taxon>
        <taxon>Metazoa</taxon>
        <taxon>Ecdysozoa</taxon>
        <taxon>Arthropoda</taxon>
        <taxon>Hexapoda</taxon>
        <taxon>Insecta</taxon>
        <taxon>Pterygota</taxon>
        <taxon>Neoptera</taxon>
        <taxon>Endopterygota</taxon>
        <taxon>Diptera</taxon>
        <taxon>Nematocera</taxon>
        <taxon>Culicoidea</taxon>
        <taxon>Culicidae</taxon>
        <taxon>Anophelinae</taxon>
        <taxon>Anopheles</taxon>
    </lineage>
</organism>
<dbReference type="CDD" id="cd03045">
    <property type="entry name" value="GST_N_Delta_Epsilon"/>
    <property type="match status" value="1"/>
</dbReference>
<evidence type="ECO:0000256" key="4">
    <source>
        <dbReference type="ARBA" id="ARBA00022679"/>
    </source>
</evidence>
<dbReference type="EnsemblMetazoa" id="AATE014855-RA">
    <property type="protein sequence ID" value="AATE014855-PA.1"/>
    <property type="gene ID" value="AATE014855"/>
</dbReference>
<protein>
    <recommendedName>
        <fullName evidence="3">glutathione transferase</fullName>
        <ecNumber evidence="3">2.5.1.18</ecNumber>
    </recommendedName>
    <alternativeName>
        <fullName evidence="5">GST class-theta</fullName>
    </alternativeName>
</protein>
<dbReference type="Pfam" id="PF13417">
    <property type="entry name" value="GST_N_3"/>
    <property type="match status" value="1"/>
</dbReference>
<dbReference type="SUPFAM" id="SSF47616">
    <property type="entry name" value="GST C-terminal domain-like"/>
    <property type="match status" value="1"/>
</dbReference>
<dbReference type="PROSITE" id="PS50405">
    <property type="entry name" value="GST_CTER"/>
    <property type="match status" value="1"/>
</dbReference>
<comment type="similarity">
    <text evidence="1">Belongs to the GST superfamily. Theta family.</text>
</comment>
<dbReference type="GO" id="GO:0006749">
    <property type="term" value="P:glutathione metabolic process"/>
    <property type="evidence" value="ECO:0007669"/>
    <property type="project" value="TreeGrafter"/>
</dbReference>
<dbReference type="InterPro" id="IPR036249">
    <property type="entry name" value="Thioredoxin-like_sf"/>
</dbReference>
<dbReference type="SFLD" id="SFLDG00358">
    <property type="entry name" value="Main_(cytGST)"/>
    <property type="match status" value="1"/>
</dbReference>
<dbReference type="VEuPathDB" id="VectorBase:AATE014855"/>
<name>A0A182JB98_ANOAO</name>
<dbReference type="FunFam" id="3.40.30.10:FF:000208">
    <property type="entry name" value="glutathione S-transferase 1"/>
    <property type="match status" value="1"/>
</dbReference>
<proteinExistence type="inferred from homology"/>
<sequence>LLPFFLLIGNGGKWQSHPFDLWNILFCSVDEWLFTGVTFTMDTPSMVLFYDDVSPPVRSVLLAIAALGVKDQVKLEYVNLFAGGHLSTDFLKVNPLHTVPVLRHGDLTLTDSHAILVYLCDTFASEGDDLAISDARTRAQVVNRLCFNNGFLFQRDAEIMRKIFRGDVTDVSAHYQPLEQILDVLEQYLSGSPYTALDRLSVADFSIVATVSTLALIMPVRADRWPNIHGWFERMKALPYYETANATGLEKLRQKLSTKITV</sequence>
<dbReference type="InterPro" id="IPR040079">
    <property type="entry name" value="Glutathione_S-Trfase"/>
</dbReference>
<evidence type="ECO:0000256" key="6">
    <source>
        <dbReference type="ARBA" id="ARBA00047960"/>
    </source>
</evidence>
<dbReference type="Gene3D" id="3.40.30.10">
    <property type="entry name" value="Glutaredoxin"/>
    <property type="match status" value="1"/>
</dbReference>
<dbReference type="InterPro" id="IPR004045">
    <property type="entry name" value="Glutathione_S-Trfase_N"/>
</dbReference>
<dbReference type="Gene3D" id="1.20.1050.10">
    <property type="match status" value="1"/>
</dbReference>
<keyword evidence="4" id="KW-0808">Transferase</keyword>
<evidence type="ECO:0000256" key="3">
    <source>
        <dbReference type="ARBA" id="ARBA00012452"/>
    </source>
</evidence>
<dbReference type="GO" id="GO:0004364">
    <property type="term" value="F:glutathione transferase activity"/>
    <property type="evidence" value="ECO:0007669"/>
    <property type="project" value="UniProtKB-EC"/>
</dbReference>
<comment type="subunit">
    <text evidence="2">Homodimer.</text>
</comment>
<evidence type="ECO:0000313" key="7">
    <source>
        <dbReference type="EnsemblMetazoa" id="AATE014855-PA.1"/>
    </source>
</evidence>
<evidence type="ECO:0000256" key="1">
    <source>
        <dbReference type="ARBA" id="ARBA00009899"/>
    </source>
</evidence>
<dbReference type="CDD" id="cd03177">
    <property type="entry name" value="GST_C_Delta_Epsilon"/>
    <property type="match status" value="1"/>
</dbReference>
<dbReference type="SFLD" id="SFLDS00019">
    <property type="entry name" value="Glutathione_Transferase_(cytos"/>
    <property type="match status" value="1"/>
</dbReference>
<dbReference type="PANTHER" id="PTHR43969">
    <property type="entry name" value="GLUTATHIONE S TRANSFERASE D10, ISOFORM A-RELATED"/>
    <property type="match status" value="1"/>
</dbReference>
<dbReference type="PANTHER" id="PTHR43969:SF5">
    <property type="entry name" value="GLUTATHIONE S-TRANSFERASE E14"/>
    <property type="match status" value="1"/>
</dbReference>
<dbReference type="InterPro" id="IPR010987">
    <property type="entry name" value="Glutathione-S-Trfase_C-like"/>
</dbReference>
<evidence type="ECO:0000256" key="2">
    <source>
        <dbReference type="ARBA" id="ARBA00011738"/>
    </source>
</evidence>
<dbReference type="FunFam" id="1.20.1050.10:FF:000007">
    <property type="entry name" value="Glutathione S-transferase 1-1"/>
    <property type="match status" value="1"/>
</dbReference>
<evidence type="ECO:0000256" key="5">
    <source>
        <dbReference type="ARBA" id="ARBA00041523"/>
    </source>
</evidence>
<dbReference type="AlphaFoldDB" id="A0A182JB98"/>